<accession>I7MKK0</accession>
<dbReference type="HOGENOM" id="CLU_1964009_0_0_1"/>
<keyword evidence="3" id="KW-1185">Reference proteome</keyword>
<sequence length="128" mass="15581">MNFHAFVQSTKNIEEKKKIDLNLDGRYYDSGEILQVTSTSFLIYITSFTIRSLFIKKFSPAFSLKSWDLILPLWYLKVQSKKYKQSYEKDEFKSKIDQIMDGKIEEQQKNEFLRKYNMQYWTNSQYWH</sequence>
<gene>
    <name evidence="2" type="ORF">TTHERM_00134810</name>
</gene>
<dbReference type="Proteomes" id="UP000009168">
    <property type="component" value="Unassembled WGS sequence"/>
</dbReference>
<dbReference type="GeneID" id="7822985"/>
<proteinExistence type="predicted"/>
<organism evidence="2 3">
    <name type="scientific">Tetrahymena thermophila (strain SB210)</name>
    <dbReference type="NCBI Taxonomy" id="312017"/>
    <lineage>
        <taxon>Eukaryota</taxon>
        <taxon>Sar</taxon>
        <taxon>Alveolata</taxon>
        <taxon>Ciliophora</taxon>
        <taxon>Intramacronucleata</taxon>
        <taxon>Oligohymenophorea</taxon>
        <taxon>Hymenostomatida</taxon>
        <taxon>Tetrahymenina</taxon>
        <taxon>Tetrahymenidae</taxon>
        <taxon>Tetrahymena</taxon>
    </lineage>
</organism>
<evidence type="ECO:0000313" key="2">
    <source>
        <dbReference type="EMBL" id="EAR99416.1"/>
    </source>
</evidence>
<name>I7MKK0_TETTS</name>
<feature type="transmembrane region" description="Helical" evidence="1">
    <location>
        <begin position="33"/>
        <end position="54"/>
    </location>
</feature>
<reference evidence="3" key="1">
    <citation type="journal article" date="2006" name="PLoS Biol.">
        <title>Macronuclear genome sequence of the ciliate Tetrahymena thermophila, a model eukaryote.</title>
        <authorList>
            <person name="Eisen J.A."/>
            <person name="Coyne R.S."/>
            <person name="Wu M."/>
            <person name="Wu D."/>
            <person name="Thiagarajan M."/>
            <person name="Wortman J.R."/>
            <person name="Badger J.H."/>
            <person name="Ren Q."/>
            <person name="Amedeo P."/>
            <person name="Jones K.M."/>
            <person name="Tallon L.J."/>
            <person name="Delcher A.L."/>
            <person name="Salzberg S.L."/>
            <person name="Silva J.C."/>
            <person name="Haas B.J."/>
            <person name="Majoros W.H."/>
            <person name="Farzad M."/>
            <person name="Carlton J.M."/>
            <person name="Smith R.K. Jr."/>
            <person name="Garg J."/>
            <person name="Pearlman R.E."/>
            <person name="Karrer K.M."/>
            <person name="Sun L."/>
            <person name="Manning G."/>
            <person name="Elde N.C."/>
            <person name="Turkewitz A.P."/>
            <person name="Asai D.J."/>
            <person name="Wilkes D.E."/>
            <person name="Wang Y."/>
            <person name="Cai H."/>
            <person name="Collins K."/>
            <person name="Stewart B.A."/>
            <person name="Lee S.R."/>
            <person name="Wilamowska K."/>
            <person name="Weinberg Z."/>
            <person name="Ruzzo W.L."/>
            <person name="Wloga D."/>
            <person name="Gaertig J."/>
            <person name="Frankel J."/>
            <person name="Tsao C.-C."/>
            <person name="Gorovsky M.A."/>
            <person name="Keeling P.J."/>
            <person name="Waller R.F."/>
            <person name="Patron N.J."/>
            <person name="Cherry J.M."/>
            <person name="Stover N.A."/>
            <person name="Krieger C.J."/>
            <person name="del Toro C."/>
            <person name="Ryder H.F."/>
            <person name="Williamson S.C."/>
            <person name="Barbeau R.A."/>
            <person name="Hamilton E.P."/>
            <person name="Orias E."/>
        </authorList>
    </citation>
    <scope>NUCLEOTIDE SEQUENCE [LARGE SCALE GENOMIC DNA]</scope>
    <source>
        <strain evidence="3">SB210</strain>
    </source>
</reference>
<dbReference type="InParanoid" id="I7MKK0"/>
<dbReference type="EMBL" id="GG662639">
    <property type="protein sequence ID" value="EAR99416.1"/>
    <property type="molecule type" value="Genomic_DNA"/>
</dbReference>
<evidence type="ECO:0000256" key="1">
    <source>
        <dbReference type="SAM" id="Phobius"/>
    </source>
</evidence>
<keyword evidence="1 2" id="KW-0812">Transmembrane</keyword>
<evidence type="ECO:0000313" key="3">
    <source>
        <dbReference type="Proteomes" id="UP000009168"/>
    </source>
</evidence>
<dbReference type="AlphaFoldDB" id="I7MKK0"/>
<keyword evidence="1" id="KW-0472">Membrane</keyword>
<keyword evidence="1" id="KW-1133">Transmembrane helix</keyword>
<dbReference type="KEGG" id="tet:TTHERM_00134810"/>
<protein>
    <submittedName>
        <fullName evidence="2">Transmembrane protein, putative</fullName>
    </submittedName>
</protein>
<dbReference type="RefSeq" id="XP_001019661.1">
    <property type="nucleotide sequence ID" value="XM_001019661.1"/>
</dbReference>